<dbReference type="PANTHER" id="PTHR12121">
    <property type="entry name" value="CARBON CATABOLITE REPRESSOR PROTEIN 4"/>
    <property type="match status" value="1"/>
</dbReference>
<evidence type="ECO:0000313" key="3">
    <source>
        <dbReference type="Proteomes" id="UP000218810"/>
    </source>
</evidence>
<evidence type="ECO:0000259" key="1">
    <source>
        <dbReference type="Pfam" id="PF03372"/>
    </source>
</evidence>
<dbReference type="CDD" id="cd09083">
    <property type="entry name" value="EEP-1"/>
    <property type="match status" value="1"/>
</dbReference>
<dbReference type="InterPro" id="IPR036691">
    <property type="entry name" value="Endo/exonu/phosph_ase_sf"/>
</dbReference>
<protein>
    <submittedName>
        <fullName evidence="2">Hydrolase</fullName>
    </submittedName>
</protein>
<dbReference type="PANTHER" id="PTHR12121:SF36">
    <property type="entry name" value="ENDONUCLEASE_EXONUCLEASE_PHOSPHATASE DOMAIN-CONTAINING PROTEIN"/>
    <property type="match status" value="1"/>
</dbReference>
<accession>A0A2A2WKZ8</accession>
<comment type="caution">
    <text evidence="2">The sequence shown here is derived from an EMBL/GenBank/DDBJ whole genome shotgun (WGS) entry which is preliminary data.</text>
</comment>
<dbReference type="Gene3D" id="3.60.10.10">
    <property type="entry name" value="Endonuclease/exonuclease/phosphatase"/>
    <property type="match status" value="1"/>
</dbReference>
<dbReference type="Proteomes" id="UP000218810">
    <property type="component" value="Unassembled WGS sequence"/>
</dbReference>
<sequence>MAPHDPGVAQAARPEPSALVGRVPEPQIHVMSWNIRRPVPAIMARPADRWDRRAPALRSLLAAERPTLLGAQEVLPEQAAVMLDALGPGYHAVGRGRGADGRGEASPIFYDSARLELLDWDQIALSDTPARAGSVSWGNLIPRVTVSATFRDRRTSRHLLMINTHLDPFSARSRLRSSRAIGDLVAAAGPSSARDTPAVVTGDLNTRPGGAAVSELVRDGMLVDTWHGARTRVSEEWGTYSGYRAPRRNGSRIDWILASSAFRVTHAAINPVRPGGVWASDHLPVHAVLSLDEGGVDA</sequence>
<dbReference type="EMBL" id="NTGA01000038">
    <property type="protein sequence ID" value="PAY21870.1"/>
    <property type="molecule type" value="Genomic_DNA"/>
</dbReference>
<name>A0A2A2WKZ8_9ACTN</name>
<dbReference type="Pfam" id="PF03372">
    <property type="entry name" value="Exo_endo_phos"/>
    <property type="match status" value="1"/>
</dbReference>
<dbReference type="InterPro" id="IPR005135">
    <property type="entry name" value="Endo/exonuclease/phosphatase"/>
</dbReference>
<dbReference type="OrthoDB" id="9793162at2"/>
<keyword evidence="3" id="KW-1185">Reference proteome</keyword>
<dbReference type="AlphaFoldDB" id="A0A2A2WKZ8"/>
<dbReference type="SUPFAM" id="SSF56219">
    <property type="entry name" value="DNase I-like"/>
    <property type="match status" value="1"/>
</dbReference>
<dbReference type="RefSeq" id="WP_095719349.1">
    <property type="nucleotide sequence ID" value="NZ_NTGA01000038.1"/>
</dbReference>
<proteinExistence type="predicted"/>
<dbReference type="GO" id="GO:0000175">
    <property type="term" value="F:3'-5'-RNA exonuclease activity"/>
    <property type="evidence" value="ECO:0007669"/>
    <property type="project" value="TreeGrafter"/>
</dbReference>
<reference evidence="3" key="1">
    <citation type="submission" date="2017-09" db="EMBL/GenBank/DDBJ databases">
        <authorList>
            <person name="Zhang Y."/>
            <person name="Huang X."/>
            <person name="Liu J."/>
            <person name="Lu L."/>
            <person name="Peng K."/>
        </authorList>
    </citation>
    <scope>NUCLEOTIDE SEQUENCE [LARGE SCALE GENOMIC DNA]</scope>
    <source>
        <strain evidence="3">S-XJ-1</strain>
    </source>
</reference>
<gene>
    <name evidence="2" type="ORF">CEY15_16545</name>
</gene>
<evidence type="ECO:0000313" key="2">
    <source>
        <dbReference type="EMBL" id="PAY21870.1"/>
    </source>
</evidence>
<feature type="domain" description="Endonuclease/exonuclease/phosphatase" evidence="1">
    <location>
        <begin position="31"/>
        <end position="282"/>
    </location>
</feature>
<keyword evidence="2" id="KW-0378">Hydrolase</keyword>
<dbReference type="InterPro" id="IPR050410">
    <property type="entry name" value="CCR4/nocturin_mRNA_transcr"/>
</dbReference>
<organism evidence="2 3">
    <name type="scientific">Dietzia natronolimnaea</name>
    <dbReference type="NCBI Taxonomy" id="161920"/>
    <lineage>
        <taxon>Bacteria</taxon>
        <taxon>Bacillati</taxon>
        <taxon>Actinomycetota</taxon>
        <taxon>Actinomycetes</taxon>
        <taxon>Mycobacteriales</taxon>
        <taxon>Dietziaceae</taxon>
        <taxon>Dietzia</taxon>
    </lineage>
</organism>